<evidence type="ECO:0000313" key="11">
    <source>
        <dbReference type="RefSeq" id="XP_017879450.1"/>
    </source>
</evidence>
<dbReference type="GeneID" id="108624564"/>
<feature type="transmembrane region" description="Helical" evidence="9">
    <location>
        <begin position="261"/>
        <end position="283"/>
    </location>
</feature>
<gene>
    <name evidence="11" type="primary">LOC108624564</name>
</gene>
<keyword evidence="4" id="KW-0552">Olfaction</keyword>
<protein>
    <submittedName>
        <fullName evidence="11">Uncharacterized protein LOC108624564</fullName>
    </submittedName>
</protein>
<feature type="transmembrane region" description="Helical" evidence="9">
    <location>
        <begin position="130"/>
        <end position="153"/>
    </location>
</feature>
<evidence type="ECO:0000256" key="4">
    <source>
        <dbReference type="ARBA" id="ARBA00022725"/>
    </source>
</evidence>
<evidence type="ECO:0000256" key="3">
    <source>
        <dbReference type="ARBA" id="ARBA00022692"/>
    </source>
</evidence>
<dbReference type="Pfam" id="PF02949">
    <property type="entry name" value="7tm_6"/>
    <property type="match status" value="1"/>
</dbReference>
<evidence type="ECO:0000256" key="5">
    <source>
        <dbReference type="ARBA" id="ARBA00022989"/>
    </source>
</evidence>
<proteinExistence type="predicted"/>
<feature type="transmembrane region" description="Helical" evidence="9">
    <location>
        <begin position="12"/>
        <end position="29"/>
    </location>
</feature>
<keyword evidence="5 9" id="KW-1133">Transmembrane helix</keyword>
<evidence type="ECO:0000256" key="9">
    <source>
        <dbReference type="SAM" id="Phobius"/>
    </source>
</evidence>
<keyword evidence="2" id="KW-0716">Sensory transduction</keyword>
<keyword evidence="7" id="KW-0675">Receptor</keyword>
<dbReference type="AlphaFoldDB" id="A0AAJ7IXP5"/>
<evidence type="ECO:0000313" key="10">
    <source>
        <dbReference type="Proteomes" id="UP000694925"/>
    </source>
</evidence>
<reference evidence="11" key="1">
    <citation type="submission" date="2025-08" db="UniProtKB">
        <authorList>
            <consortium name="RefSeq"/>
        </authorList>
    </citation>
    <scope>IDENTIFICATION</scope>
    <source>
        <tissue evidence="11">Whole body</tissue>
    </source>
</reference>
<organism evidence="10 11">
    <name type="scientific">Ceratina calcarata</name>
    <dbReference type="NCBI Taxonomy" id="156304"/>
    <lineage>
        <taxon>Eukaryota</taxon>
        <taxon>Metazoa</taxon>
        <taxon>Ecdysozoa</taxon>
        <taxon>Arthropoda</taxon>
        <taxon>Hexapoda</taxon>
        <taxon>Insecta</taxon>
        <taxon>Pterygota</taxon>
        <taxon>Neoptera</taxon>
        <taxon>Endopterygota</taxon>
        <taxon>Hymenoptera</taxon>
        <taxon>Apocrita</taxon>
        <taxon>Aculeata</taxon>
        <taxon>Apoidea</taxon>
        <taxon>Anthophila</taxon>
        <taxon>Apidae</taxon>
        <taxon>Ceratina</taxon>
        <taxon>Zadontomerus</taxon>
    </lineage>
</organism>
<dbReference type="GO" id="GO:0005886">
    <property type="term" value="C:plasma membrane"/>
    <property type="evidence" value="ECO:0007669"/>
    <property type="project" value="TreeGrafter"/>
</dbReference>
<evidence type="ECO:0000256" key="6">
    <source>
        <dbReference type="ARBA" id="ARBA00023136"/>
    </source>
</evidence>
<dbReference type="GO" id="GO:0007165">
    <property type="term" value="P:signal transduction"/>
    <property type="evidence" value="ECO:0007669"/>
    <property type="project" value="UniProtKB-KW"/>
</dbReference>
<dbReference type="KEGG" id="ccal:108624564"/>
<keyword evidence="10" id="KW-1185">Reference proteome</keyword>
<evidence type="ECO:0000256" key="8">
    <source>
        <dbReference type="ARBA" id="ARBA00023224"/>
    </source>
</evidence>
<dbReference type="RefSeq" id="XP_017879450.1">
    <property type="nucleotide sequence ID" value="XM_018023961.2"/>
</dbReference>
<evidence type="ECO:0000256" key="2">
    <source>
        <dbReference type="ARBA" id="ARBA00022606"/>
    </source>
</evidence>
<comment type="subcellular location">
    <subcellularLocation>
        <location evidence="1">Membrane</location>
        <topology evidence="1">Multi-pass membrane protein</topology>
    </subcellularLocation>
</comment>
<keyword evidence="6 9" id="KW-0472">Membrane</keyword>
<sequence>MEKSPNSEFKDMSIYWSVFFLKAAGVWLTSDDKEERHRKYIFTLSGFLLIFGIYLNAVDCYYSWGDLSHCIFLINNTLCILLGTYKVIILSTQRMEFREIVLYAQKNFWHSNYSGYEKEIFMQCQKLCKLWVLGTGFLLQATIVGYAITPIVLNIGKNESDRVLPFNLWSDLPLSLSPYYELLFISQSPTKTDLIDCVNEDYVKLKKCIRDHQALIKFCDMLEGVFSLPILGHMVVFSLLMCFDTYEILLADEPFTSQSIFIFHMLGSFFQMILFTSSCQGLIEESTNVRLAALFIG</sequence>
<dbReference type="PANTHER" id="PTHR21137">
    <property type="entry name" value="ODORANT RECEPTOR"/>
    <property type="match status" value="1"/>
</dbReference>
<dbReference type="Proteomes" id="UP000694925">
    <property type="component" value="Unplaced"/>
</dbReference>
<accession>A0AAJ7IXP5</accession>
<feature type="transmembrane region" description="Helical" evidence="9">
    <location>
        <begin position="41"/>
        <end position="64"/>
    </location>
</feature>
<keyword evidence="3 9" id="KW-0812">Transmembrane</keyword>
<evidence type="ECO:0000256" key="7">
    <source>
        <dbReference type="ARBA" id="ARBA00023170"/>
    </source>
</evidence>
<dbReference type="GO" id="GO:0005549">
    <property type="term" value="F:odorant binding"/>
    <property type="evidence" value="ECO:0007669"/>
    <property type="project" value="InterPro"/>
</dbReference>
<dbReference type="PANTHER" id="PTHR21137:SF44">
    <property type="entry name" value="ODORANT RECEPTOR 13A-RELATED"/>
    <property type="match status" value="1"/>
</dbReference>
<keyword evidence="8" id="KW-0807">Transducer</keyword>
<dbReference type="GO" id="GO:0004984">
    <property type="term" value="F:olfactory receptor activity"/>
    <property type="evidence" value="ECO:0007669"/>
    <property type="project" value="InterPro"/>
</dbReference>
<dbReference type="InterPro" id="IPR004117">
    <property type="entry name" value="7tm6_olfct_rcpt"/>
</dbReference>
<feature type="transmembrane region" description="Helical" evidence="9">
    <location>
        <begin position="230"/>
        <end position="249"/>
    </location>
</feature>
<name>A0AAJ7IXP5_9HYME</name>
<feature type="transmembrane region" description="Helical" evidence="9">
    <location>
        <begin position="70"/>
        <end position="88"/>
    </location>
</feature>
<evidence type="ECO:0000256" key="1">
    <source>
        <dbReference type="ARBA" id="ARBA00004141"/>
    </source>
</evidence>